<reference evidence="1" key="1">
    <citation type="submission" date="2015-11" db="EMBL/GenBank/DDBJ databases">
        <authorList>
            <consortium name="International Coturnix japonica Genome Analysis Consortium"/>
            <person name="Warren W."/>
            <person name="Burt D.W."/>
            <person name="Antin P.B."/>
            <person name="Lanford R."/>
            <person name="Gros J."/>
            <person name="Wilson R.K."/>
        </authorList>
    </citation>
    <scope>NUCLEOTIDE SEQUENCE [LARGE SCALE GENOMIC DNA]</scope>
</reference>
<keyword evidence="2" id="KW-1185">Reference proteome</keyword>
<reference evidence="1" key="2">
    <citation type="submission" date="2025-08" db="UniProtKB">
        <authorList>
            <consortium name="Ensembl"/>
        </authorList>
    </citation>
    <scope>IDENTIFICATION</scope>
</reference>
<sequence length="303" mass="33292">MAPVPSSPFCSLPNSAAAPTPSSGWGSFLGGLPLAEHLLGAGLSPAWIWGDQVSLWLLGWLWGTQCNTDFVFGGSVGCTVRNQWGLAVSRWRWALKRCNKQSCASCPAAAKATGVLAVLGVPRFRRICTPMSWLKLQSMLSYVGWARTVHVIPFGFVHMGLSYMGLLYIDLSYKALYYEGFSTWVCPTWFCPTWVCPTWFCPTWVCPTWVCPTWVCPTWVCPTWVCPTWFCPTWVCPTYGSVLHGFVLHGFVLHGSVLHGLLSAVSGTFSCPAGGIPTDGNSTTVTGMSPWLRDTQNQWEGCK</sequence>
<protein>
    <submittedName>
        <fullName evidence="1">Uncharacterized protein</fullName>
    </submittedName>
</protein>
<name>A0A8C2UBW4_COTJA</name>
<dbReference type="AlphaFoldDB" id="A0A8C2UBW4"/>
<organism evidence="1 2">
    <name type="scientific">Coturnix japonica</name>
    <name type="common">Japanese quail</name>
    <name type="synonym">Coturnix coturnix japonica</name>
    <dbReference type="NCBI Taxonomy" id="93934"/>
    <lineage>
        <taxon>Eukaryota</taxon>
        <taxon>Metazoa</taxon>
        <taxon>Chordata</taxon>
        <taxon>Craniata</taxon>
        <taxon>Vertebrata</taxon>
        <taxon>Euteleostomi</taxon>
        <taxon>Archelosauria</taxon>
        <taxon>Archosauria</taxon>
        <taxon>Dinosauria</taxon>
        <taxon>Saurischia</taxon>
        <taxon>Theropoda</taxon>
        <taxon>Coelurosauria</taxon>
        <taxon>Aves</taxon>
        <taxon>Neognathae</taxon>
        <taxon>Galloanserae</taxon>
        <taxon>Galliformes</taxon>
        <taxon>Phasianidae</taxon>
        <taxon>Perdicinae</taxon>
        <taxon>Coturnix</taxon>
    </lineage>
</organism>
<dbReference type="Ensembl" id="ENSCJPT00005033056.1">
    <property type="protein sequence ID" value="ENSCJPP00005024224.1"/>
    <property type="gene ID" value="ENSCJPG00005019125.1"/>
</dbReference>
<accession>A0A8C2UBW4</accession>
<evidence type="ECO:0000313" key="2">
    <source>
        <dbReference type="Proteomes" id="UP000694412"/>
    </source>
</evidence>
<dbReference type="Proteomes" id="UP000694412">
    <property type="component" value="Chromosome 27"/>
</dbReference>
<reference evidence="1" key="3">
    <citation type="submission" date="2025-09" db="UniProtKB">
        <authorList>
            <consortium name="Ensembl"/>
        </authorList>
    </citation>
    <scope>IDENTIFICATION</scope>
</reference>
<proteinExistence type="predicted"/>
<evidence type="ECO:0000313" key="1">
    <source>
        <dbReference type="Ensembl" id="ENSCJPP00005024224.1"/>
    </source>
</evidence>